<evidence type="ECO:0000256" key="7">
    <source>
        <dbReference type="SAM" id="Phobius"/>
    </source>
</evidence>
<dbReference type="GO" id="GO:0008233">
    <property type="term" value="F:peptidase activity"/>
    <property type="evidence" value="ECO:0007669"/>
    <property type="project" value="UniProtKB-KW"/>
</dbReference>
<dbReference type="RefSeq" id="WP_407068674.1">
    <property type="nucleotide sequence ID" value="NZ_JBJJXE010000002.1"/>
</dbReference>
<dbReference type="InterPro" id="IPR035952">
    <property type="entry name" value="Rhomboid-like_sf"/>
</dbReference>
<feature type="transmembrane region" description="Helical" evidence="7">
    <location>
        <begin position="109"/>
        <end position="128"/>
    </location>
</feature>
<dbReference type="InterPro" id="IPR022764">
    <property type="entry name" value="Peptidase_S54_rhomboid_dom"/>
</dbReference>
<evidence type="ECO:0000313" key="9">
    <source>
        <dbReference type="EMBL" id="MFL1731918.1"/>
    </source>
</evidence>
<proteinExistence type="predicted"/>
<keyword evidence="4 7" id="KW-0812">Transmembrane</keyword>
<evidence type="ECO:0000313" key="10">
    <source>
        <dbReference type="Proteomes" id="UP001624684"/>
    </source>
</evidence>
<comment type="subcellular location">
    <subcellularLocation>
        <location evidence="1">Membrane</location>
        <topology evidence="1">Multi-pass membrane protein</topology>
    </subcellularLocation>
</comment>
<evidence type="ECO:0000256" key="5">
    <source>
        <dbReference type="ARBA" id="ARBA00022989"/>
    </source>
</evidence>
<evidence type="ECO:0000256" key="1">
    <source>
        <dbReference type="ARBA" id="ARBA00004141"/>
    </source>
</evidence>
<dbReference type="Pfam" id="PF01694">
    <property type="entry name" value="Rhomboid"/>
    <property type="match status" value="1"/>
</dbReference>
<keyword evidence="6 7" id="KW-0472">Membrane</keyword>
<dbReference type="PANTHER" id="PTHR43066:SF26">
    <property type="entry name" value="RHOMBOID PROTEASE GLPG"/>
    <property type="match status" value="1"/>
</dbReference>
<protein>
    <submittedName>
        <fullName evidence="9">Rhomboid family intramembrane serine protease</fullName>
        <ecNumber evidence="9">3.4.21.-</ecNumber>
    </submittedName>
</protein>
<name>A0ABW8U5L0_9GAMM</name>
<sequence length="202" mass="22870">MNHTTVLIIITVITSLLAWQDRSLMGRLIFDPISITKFKQYHRFITHGFIHADGMHLLFNMMTLYFFGRVIENFYISKFGLMGFVGFYVLAIIFAIIPTYLQNKHHARHLSLGASGAVSAVLFAFILFAPWQTLYFFGILPIPAILFALLYVTYSIYAERRGVGNTNHSAHLFGAAFGVVVTLAIEPSLILHFANALLHPRF</sequence>
<keyword evidence="3" id="KW-0997">Cell inner membrane</keyword>
<feature type="transmembrane region" description="Helical" evidence="7">
    <location>
        <begin position="170"/>
        <end position="194"/>
    </location>
</feature>
<keyword evidence="2" id="KW-1003">Cell membrane</keyword>
<feature type="domain" description="Peptidase S54 rhomboid" evidence="8">
    <location>
        <begin position="40"/>
        <end position="183"/>
    </location>
</feature>
<comment type="caution">
    <text evidence="9">The sequence shown here is derived from an EMBL/GenBank/DDBJ whole genome shotgun (WGS) entry which is preliminary data.</text>
</comment>
<evidence type="ECO:0000259" key="8">
    <source>
        <dbReference type="Pfam" id="PF01694"/>
    </source>
</evidence>
<dbReference type="PANTHER" id="PTHR43066">
    <property type="entry name" value="RHOMBOID-RELATED PROTEIN"/>
    <property type="match status" value="1"/>
</dbReference>
<accession>A0ABW8U5L0</accession>
<evidence type="ECO:0000256" key="6">
    <source>
        <dbReference type="ARBA" id="ARBA00023136"/>
    </source>
</evidence>
<reference evidence="9 10" key="1">
    <citation type="submission" date="2024-11" db="EMBL/GenBank/DDBJ databases">
        <title>First Report of Moraxella oculi in Brazil in an Infectious Bovine Keratoconjunctivitis Outbreak.</title>
        <authorList>
            <person name="Carvalho C.V."/>
            <person name="Domingues R."/>
            <person name="Coutinho C."/>
            <person name="Honorio N.T.B.S."/>
            <person name="Faza D.R.L.R."/>
            <person name="Carvalho W.A."/>
            <person name="Machado A.B.F."/>
            <person name="Martins M.F."/>
            <person name="Gaspar E.B."/>
        </authorList>
    </citation>
    <scope>NUCLEOTIDE SEQUENCE [LARGE SCALE GENOMIC DNA]</scope>
    <source>
        <strain evidence="9 10">2117LE</strain>
    </source>
</reference>
<keyword evidence="5 7" id="KW-1133">Transmembrane helix</keyword>
<keyword evidence="9" id="KW-0645">Protease</keyword>
<dbReference type="EC" id="3.4.21.-" evidence="9"/>
<feature type="transmembrane region" description="Helical" evidence="7">
    <location>
        <begin position="134"/>
        <end position="158"/>
    </location>
</feature>
<dbReference type="EMBL" id="JBJJXE010000002">
    <property type="protein sequence ID" value="MFL1731918.1"/>
    <property type="molecule type" value="Genomic_DNA"/>
</dbReference>
<keyword evidence="9" id="KW-0378">Hydrolase</keyword>
<dbReference type="SUPFAM" id="SSF144091">
    <property type="entry name" value="Rhomboid-like"/>
    <property type="match status" value="1"/>
</dbReference>
<feature type="transmembrane region" description="Helical" evidence="7">
    <location>
        <begin position="44"/>
        <end position="67"/>
    </location>
</feature>
<evidence type="ECO:0000256" key="3">
    <source>
        <dbReference type="ARBA" id="ARBA00022519"/>
    </source>
</evidence>
<keyword evidence="10" id="KW-1185">Reference proteome</keyword>
<dbReference type="Proteomes" id="UP001624684">
    <property type="component" value="Unassembled WGS sequence"/>
</dbReference>
<dbReference type="Gene3D" id="1.20.1540.10">
    <property type="entry name" value="Rhomboid-like"/>
    <property type="match status" value="1"/>
</dbReference>
<organism evidence="9 10">
    <name type="scientific">Moraxella oculi</name>
    <dbReference type="NCBI Taxonomy" id="2940516"/>
    <lineage>
        <taxon>Bacteria</taxon>
        <taxon>Pseudomonadati</taxon>
        <taxon>Pseudomonadota</taxon>
        <taxon>Gammaproteobacteria</taxon>
        <taxon>Moraxellales</taxon>
        <taxon>Moraxellaceae</taxon>
        <taxon>Moraxella</taxon>
    </lineage>
</organism>
<evidence type="ECO:0000256" key="2">
    <source>
        <dbReference type="ARBA" id="ARBA00022475"/>
    </source>
</evidence>
<gene>
    <name evidence="9" type="ORF">ACJHVH_02725</name>
</gene>
<evidence type="ECO:0000256" key="4">
    <source>
        <dbReference type="ARBA" id="ARBA00022692"/>
    </source>
</evidence>
<feature type="transmembrane region" description="Helical" evidence="7">
    <location>
        <begin position="79"/>
        <end position="97"/>
    </location>
</feature>
<dbReference type="GO" id="GO:0006508">
    <property type="term" value="P:proteolysis"/>
    <property type="evidence" value="ECO:0007669"/>
    <property type="project" value="UniProtKB-KW"/>
</dbReference>